<feature type="active site" description="Charge relay system" evidence="5">
    <location>
        <position position="96"/>
    </location>
</feature>
<dbReference type="InterPro" id="IPR000209">
    <property type="entry name" value="Peptidase_S8/S53_dom"/>
</dbReference>
<evidence type="ECO:0000313" key="7">
    <source>
        <dbReference type="EMBL" id="AWB83405.1"/>
    </source>
</evidence>
<keyword evidence="2 5" id="KW-0645">Protease</keyword>
<dbReference type="OrthoDB" id="9798386at2"/>
<dbReference type="Pfam" id="PF00082">
    <property type="entry name" value="Peptidase_S8"/>
    <property type="match status" value="1"/>
</dbReference>
<reference evidence="8" key="1">
    <citation type="submission" date="2018-01" db="EMBL/GenBank/DDBJ databases">
        <authorList>
            <person name="Li J."/>
        </authorList>
    </citation>
    <scope>NUCLEOTIDE SEQUENCE [LARGE SCALE GENOMIC DNA]</scope>
    <source>
        <strain evidence="8">2184</strain>
    </source>
</reference>
<dbReference type="GO" id="GO:0006508">
    <property type="term" value="P:proteolysis"/>
    <property type="evidence" value="ECO:0007669"/>
    <property type="project" value="UniProtKB-KW"/>
</dbReference>
<evidence type="ECO:0000256" key="1">
    <source>
        <dbReference type="ARBA" id="ARBA00011073"/>
    </source>
</evidence>
<dbReference type="PRINTS" id="PR00723">
    <property type="entry name" value="SUBTILISIN"/>
</dbReference>
<dbReference type="KEGG" id="clia:C3E79_01960"/>
<dbReference type="PROSITE" id="PS00137">
    <property type="entry name" value="SUBTILASE_HIS"/>
    <property type="match status" value="1"/>
</dbReference>
<dbReference type="InterPro" id="IPR036852">
    <property type="entry name" value="Peptidase_S8/S53_dom_sf"/>
</dbReference>
<sequence>MRAASTALAAAAVTAWAPCPAAAQAQDYPCAAPAESTAPAAQPWVAPLRQLATGAGVRVAVIDTGVAPSPELDQVLPGADLVSPQAPDPLFDCDLHGTVVAGVIAGNSAGIAPAAEIISVRQTSAHYRDAGGNDGGAGSVATLAEAINNALDIGARVINISVVSCLDPASAARLDASPLDAALARAEAGGAIVVAAAGNVTSECAQGSTVIPAHSPTVLAVGAREDAHQLAEYSVAAPQGALALSAPGRVEASPAPGAGWAAGTLGGRGEVIPFEGTSFAAPVLSGSIALLLERQPSLSPAQVREIVAAAAEPAGGAIEPYAVATQLLPGPPAQRERIAITPTAEATSSAAARWQLLAWVLSGLGAFLLAARALLRGRR</sequence>
<evidence type="ECO:0000256" key="5">
    <source>
        <dbReference type="PROSITE-ProRule" id="PRU01240"/>
    </source>
</evidence>
<dbReference type="InterPro" id="IPR050131">
    <property type="entry name" value="Peptidase_S8_subtilisin-like"/>
</dbReference>
<feature type="domain" description="Peptidase S8/S53" evidence="6">
    <location>
        <begin position="54"/>
        <end position="314"/>
    </location>
</feature>
<dbReference type="CDD" id="cd00306">
    <property type="entry name" value="Peptidases_S8_S53"/>
    <property type="match status" value="1"/>
</dbReference>
<evidence type="ECO:0000256" key="2">
    <source>
        <dbReference type="ARBA" id="ARBA00022670"/>
    </source>
</evidence>
<dbReference type="RefSeq" id="WP_108403395.1">
    <property type="nucleotide sequence ID" value="NZ_CP026948.1"/>
</dbReference>
<keyword evidence="8" id="KW-1185">Reference proteome</keyword>
<dbReference type="PANTHER" id="PTHR43806:SF11">
    <property type="entry name" value="CEREVISIN-RELATED"/>
    <property type="match status" value="1"/>
</dbReference>
<dbReference type="SUPFAM" id="SSF52743">
    <property type="entry name" value="Subtilisin-like"/>
    <property type="match status" value="1"/>
</dbReference>
<evidence type="ECO:0000259" key="6">
    <source>
        <dbReference type="Pfam" id="PF00082"/>
    </source>
</evidence>
<dbReference type="Gene3D" id="3.40.50.200">
    <property type="entry name" value="Peptidase S8/S53 domain"/>
    <property type="match status" value="1"/>
</dbReference>
<accession>A0A2S0WCB4</accession>
<dbReference type="AlphaFoldDB" id="A0A2S0WCB4"/>
<dbReference type="PANTHER" id="PTHR43806">
    <property type="entry name" value="PEPTIDASE S8"/>
    <property type="match status" value="1"/>
</dbReference>
<feature type="active site" description="Charge relay system" evidence="5">
    <location>
        <position position="63"/>
    </location>
</feature>
<dbReference type="GO" id="GO:0004252">
    <property type="term" value="F:serine-type endopeptidase activity"/>
    <property type="evidence" value="ECO:0007669"/>
    <property type="project" value="UniProtKB-UniRule"/>
</dbReference>
<evidence type="ECO:0000256" key="3">
    <source>
        <dbReference type="ARBA" id="ARBA00022801"/>
    </source>
</evidence>
<evidence type="ECO:0000313" key="8">
    <source>
        <dbReference type="Proteomes" id="UP000244754"/>
    </source>
</evidence>
<dbReference type="EMBL" id="CP026948">
    <property type="protein sequence ID" value="AWB83405.1"/>
    <property type="molecule type" value="Genomic_DNA"/>
</dbReference>
<comment type="similarity">
    <text evidence="1 5">Belongs to the peptidase S8 family.</text>
</comment>
<dbReference type="InterPro" id="IPR015500">
    <property type="entry name" value="Peptidase_S8_subtilisin-rel"/>
</dbReference>
<name>A0A2S0WCB4_9CORY</name>
<dbReference type="Proteomes" id="UP000244754">
    <property type="component" value="Chromosome"/>
</dbReference>
<dbReference type="PROSITE" id="PS51892">
    <property type="entry name" value="SUBTILASE"/>
    <property type="match status" value="1"/>
</dbReference>
<gene>
    <name evidence="7" type="ORF">C3E79_01960</name>
</gene>
<proteinExistence type="inferred from homology"/>
<keyword evidence="3 5" id="KW-0378">Hydrolase</keyword>
<keyword evidence="4 5" id="KW-0720">Serine protease</keyword>
<evidence type="ECO:0000256" key="4">
    <source>
        <dbReference type="ARBA" id="ARBA00022825"/>
    </source>
</evidence>
<protein>
    <recommendedName>
        <fullName evidence="6">Peptidase S8/S53 domain-containing protein</fullName>
    </recommendedName>
</protein>
<feature type="active site" description="Charge relay system" evidence="5">
    <location>
        <position position="278"/>
    </location>
</feature>
<dbReference type="InterPro" id="IPR022398">
    <property type="entry name" value="Peptidase_S8_His-AS"/>
</dbReference>
<organism evidence="7 8">
    <name type="scientific">Corynebacterium liangguodongii</name>
    <dbReference type="NCBI Taxonomy" id="2079535"/>
    <lineage>
        <taxon>Bacteria</taxon>
        <taxon>Bacillati</taxon>
        <taxon>Actinomycetota</taxon>
        <taxon>Actinomycetes</taxon>
        <taxon>Mycobacteriales</taxon>
        <taxon>Corynebacteriaceae</taxon>
        <taxon>Corynebacterium</taxon>
    </lineage>
</organism>